<keyword evidence="8" id="KW-1185">Reference proteome</keyword>
<dbReference type="Gene3D" id="2.160.10.10">
    <property type="entry name" value="Hexapeptide repeat proteins"/>
    <property type="match status" value="1"/>
</dbReference>
<dbReference type="GO" id="GO:0005737">
    <property type="term" value="C:cytoplasm"/>
    <property type="evidence" value="ECO:0007669"/>
    <property type="project" value="InterPro"/>
</dbReference>
<comment type="caution">
    <text evidence="7">The sequence shown here is derived from an EMBL/GenBank/DDBJ whole genome shotgun (WGS) entry which is preliminary data.</text>
</comment>
<dbReference type="EC" id="2.3.1.30" evidence="6"/>
<dbReference type="CDD" id="cd03354">
    <property type="entry name" value="LbH_SAT"/>
    <property type="match status" value="1"/>
</dbReference>
<accession>A0A506Y1K0</accession>
<dbReference type="OrthoDB" id="9801456at2"/>
<dbReference type="PROSITE" id="PS00101">
    <property type="entry name" value="HEXAPEP_TRANSFERASES"/>
    <property type="match status" value="1"/>
</dbReference>
<dbReference type="EMBL" id="VHQG01000002">
    <property type="protein sequence ID" value="TPW76406.1"/>
    <property type="molecule type" value="Genomic_DNA"/>
</dbReference>
<comment type="similarity">
    <text evidence="1 6">Belongs to the transferase hexapeptide repeat family.</text>
</comment>
<organism evidence="7 8">
    <name type="scientific">Schumannella soli</name>
    <dbReference type="NCBI Taxonomy" id="2590779"/>
    <lineage>
        <taxon>Bacteria</taxon>
        <taxon>Bacillati</taxon>
        <taxon>Actinomycetota</taxon>
        <taxon>Actinomycetes</taxon>
        <taxon>Micrococcales</taxon>
        <taxon>Microbacteriaceae</taxon>
        <taxon>Schumannella</taxon>
    </lineage>
</organism>
<dbReference type="InterPro" id="IPR005881">
    <property type="entry name" value="Ser_O-AcTrfase"/>
</dbReference>
<keyword evidence="4" id="KW-0677">Repeat</keyword>
<evidence type="ECO:0000313" key="8">
    <source>
        <dbReference type="Proteomes" id="UP000316252"/>
    </source>
</evidence>
<evidence type="ECO:0000256" key="1">
    <source>
        <dbReference type="ARBA" id="ARBA00007274"/>
    </source>
</evidence>
<dbReference type="PIRSF" id="PIRSF000441">
    <property type="entry name" value="CysE"/>
    <property type="match status" value="1"/>
</dbReference>
<comment type="catalytic activity">
    <reaction evidence="6">
        <text>L-serine + acetyl-CoA = O-acetyl-L-serine + CoA</text>
        <dbReference type="Rhea" id="RHEA:24560"/>
        <dbReference type="ChEBI" id="CHEBI:33384"/>
        <dbReference type="ChEBI" id="CHEBI:57287"/>
        <dbReference type="ChEBI" id="CHEBI:57288"/>
        <dbReference type="ChEBI" id="CHEBI:58340"/>
        <dbReference type="EC" id="2.3.1.30"/>
    </reaction>
</comment>
<evidence type="ECO:0000256" key="3">
    <source>
        <dbReference type="ARBA" id="ARBA00022679"/>
    </source>
</evidence>
<dbReference type="AlphaFoldDB" id="A0A506Y1K0"/>
<dbReference type="InterPro" id="IPR001451">
    <property type="entry name" value="Hexapep"/>
</dbReference>
<dbReference type="PANTHER" id="PTHR42811">
    <property type="entry name" value="SERINE ACETYLTRANSFERASE"/>
    <property type="match status" value="1"/>
</dbReference>
<name>A0A506Y1K0_9MICO</name>
<dbReference type="Pfam" id="PF00132">
    <property type="entry name" value="Hexapep"/>
    <property type="match status" value="1"/>
</dbReference>
<dbReference type="GO" id="GO:0009001">
    <property type="term" value="F:serine O-acetyltransferase activity"/>
    <property type="evidence" value="ECO:0007669"/>
    <property type="project" value="UniProtKB-EC"/>
</dbReference>
<dbReference type="InterPro" id="IPR011004">
    <property type="entry name" value="Trimer_LpxA-like_sf"/>
</dbReference>
<keyword evidence="5 6" id="KW-0012">Acyltransferase</keyword>
<sequence length="178" mass="19208">MNRREHREIVRRDRAANRGYLKSRVVLRGLRRAQLWRSRRGPLGRLGYLVSASVYKLVAEWMLGVEIPPSTRVGAGLRLRHGIGIVVNPASVIGEGVMIRQGVTIGNRRRDDDCPRIGDRVEIGAGAVIVGDIEIGAGARIGPGAVVVVDVPPGATVFLGGTEVRPPREPDRTAGADD</sequence>
<proteinExistence type="inferred from homology"/>
<dbReference type="GO" id="GO:0006535">
    <property type="term" value="P:cysteine biosynthetic process from serine"/>
    <property type="evidence" value="ECO:0007669"/>
    <property type="project" value="InterPro"/>
</dbReference>
<evidence type="ECO:0000313" key="7">
    <source>
        <dbReference type="EMBL" id="TPW76406.1"/>
    </source>
</evidence>
<reference evidence="7 8" key="1">
    <citation type="submission" date="2019-06" db="EMBL/GenBank/DDBJ databases">
        <authorList>
            <person name="Li F."/>
        </authorList>
    </citation>
    <scope>NUCLEOTIDE SEQUENCE [LARGE SCALE GENOMIC DNA]</scope>
    <source>
        <strain evidence="7 8">10F1D-1</strain>
    </source>
</reference>
<dbReference type="InterPro" id="IPR018357">
    <property type="entry name" value="Hexapep_transf_CS"/>
</dbReference>
<dbReference type="InterPro" id="IPR045304">
    <property type="entry name" value="LbH_SAT"/>
</dbReference>
<evidence type="ECO:0000256" key="4">
    <source>
        <dbReference type="ARBA" id="ARBA00022737"/>
    </source>
</evidence>
<evidence type="ECO:0000256" key="6">
    <source>
        <dbReference type="PIRNR" id="PIRNR000441"/>
    </source>
</evidence>
<protein>
    <recommendedName>
        <fullName evidence="2 6">Serine acetyltransferase</fullName>
        <ecNumber evidence="6">2.3.1.30</ecNumber>
    </recommendedName>
</protein>
<evidence type="ECO:0000256" key="2">
    <source>
        <dbReference type="ARBA" id="ARBA00018522"/>
    </source>
</evidence>
<dbReference type="SUPFAM" id="SSF51161">
    <property type="entry name" value="Trimeric LpxA-like enzymes"/>
    <property type="match status" value="1"/>
</dbReference>
<dbReference type="RefSeq" id="WP_141163762.1">
    <property type="nucleotide sequence ID" value="NZ_VHQG01000002.1"/>
</dbReference>
<evidence type="ECO:0000256" key="5">
    <source>
        <dbReference type="ARBA" id="ARBA00023315"/>
    </source>
</evidence>
<gene>
    <name evidence="7" type="ORF">FJ657_11585</name>
</gene>
<dbReference type="Proteomes" id="UP000316252">
    <property type="component" value="Unassembled WGS sequence"/>
</dbReference>
<keyword evidence="3 6" id="KW-0808">Transferase</keyword>